<dbReference type="InterPro" id="IPR000516">
    <property type="entry name" value="Ni-dep_Hydgase_cyt-B"/>
</dbReference>
<dbReference type="EMBL" id="VDUW01000012">
    <property type="protein sequence ID" value="TXL61060.1"/>
    <property type="molecule type" value="Genomic_DNA"/>
</dbReference>
<feature type="transmembrane region" description="Helical" evidence="7">
    <location>
        <begin position="140"/>
        <end position="161"/>
    </location>
</feature>
<keyword evidence="3" id="KW-1003">Cell membrane</keyword>
<dbReference type="PANTHER" id="PTHR30074:SF6">
    <property type="entry name" value="FORMATE DEHYDROGENASE GAMMA SUBUNIT"/>
    <property type="match status" value="1"/>
</dbReference>
<dbReference type="PRINTS" id="PR00161">
    <property type="entry name" value="NIHGNASECYTB"/>
</dbReference>
<dbReference type="PANTHER" id="PTHR30074">
    <property type="entry name" value="FORMATE DEHYDROGENASE, NITRATE-INDUCIBLE, CYTOCHROME B556 FDN SUBUNIT"/>
    <property type="match status" value="1"/>
</dbReference>
<organism evidence="9 10">
    <name type="scientific">Cerasibacillus terrae</name>
    <dbReference type="NCBI Taxonomy" id="2498845"/>
    <lineage>
        <taxon>Bacteria</taxon>
        <taxon>Bacillati</taxon>
        <taxon>Bacillota</taxon>
        <taxon>Bacilli</taxon>
        <taxon>Bacillales</taxon>
        <taxon>Bacillaceae</taxon>
        <taxon>Cerasibacillus</taxon>
    </lineage>
</organism>
<feature type="transmembrane region" description="Helical" evidence="7">
    <location>
        <begin position="74"/>
        <end position="93"/>
    </location>
</feature>
<keyword evidence="10" id="KW-1185">Reference proteome</keyword>
<proteinExistence type="inferred from homology"/>
<dbReference type="GO" id="GO:0005506">
    <property type="term" value="F:iron ion binding"/>
    <property type="evidence" value="ECO:0007669"/>
    <property type="project" value="InterPro"/>
</dbReference>
<dbReference type="OrthoDB" id="1808646at2"/>
<protein>
    <recommendedName>
        <fullName evidence="8">Cytochrome b561 bacterial/Ni-hydrogenase domain-containing protein</fullName>
    </recommendedName>
</protein>
<evidence type="ECO:0000256" key="6">
    <source>
        <dbReference type="ARBA" id="ARBA00023136"/>
    </source>
</evidence>
<sequence length="246" mass="28683">MEKKIKKKMKLRLMGMITMNKRKKTLVKRYNLPDMIMHWTVAAGFVLALLTGYAVFFEGTSALLVNEVGNFIRLLHRIGGVLFVVAPILYFIFSKKRFGFLRAFKWNKSDFGWLLAAPKHYFVGGDGMPPQEKYNTGQKLFYLFAVVFGVFLAISGFILWFNWFSATTQLVTLFIHDVSAVLLTLFFFVHVYLVIFHPADRTSFNAMATGYMDREYAKHHHELWYNEVKAQEEKENNHSDFYKKNA</sequence>
<dbReference type="InterPro" id="IPR016174">
    <property type="entry name" value="Di-haem_cyt_TM"/>
</dbReference>
<dbReference type="GO" id="GO:0009061">
    <property type="term" value="P:anaerobic respiration"/>
    <property type="evidence" value="ECO:0007669"/>
    <property type="project" value="TreeGrafter"/>
</dbReference>
<evidence type="ECO:0000313" key="9">
    <source>
        <dbReference type="EMBL" id="TXL61060.1"/>
    </source>
</evidence>
<dbReference type="Proteomes" id="UP000321574">
    <property type="component" value="Unassembled WGS sequence"/>
</dbReference>
<comment type="caution">
    <text evidence="9">The sequence shown here is derived from an EMBL/GenBank/DDBJ whole genome shotgun (WGS) entry which is preliminary data.</text>
</comment>
<evidence type="ECO:0000313" key="10">
    <source>
        <dbReference type="Proteomes" id="UP000321574"/>
    </source>
</evidence>
<evidence type="ECO:0000259" key="8">
    <source>
        <dbReference type="Pfam" id="PF01292"/>
    </source>
</evidence>
<evidence type="ECO:0000256" key="3">
    <source>
        <dbReference type="ARBA" id="ARBA00022475"/>
    </source>
</evidence>
<accession>A0A5C8NIN8</accession>
<dbReference type="GO" id="GO:0015944">
    <property type="term" value="P:formate oxidation"/>
    <property type="evidence" value="ECO:0007669"/>
    <property type="project" value="TreeGrafter"/>
</dbReference>
<evidence type="ECO:0000256" key="1">
    <source>
        <dbReference type="ARBA" id="ARBA00004651"/>
    </source>
</evidence>
<dbReference type="GO" id="GO:0009326">
    <property type="term" value="C:formate dehydrogenase complex"/>
    <property type="evidence" value="ECO:0007669"/>
    <property type="project" value="TreeGrafter"/>
</dbReference>
<dbReference type="Pfam" id="PF01292">
    <property type="entry name" value="Ni_hydr_CYTB"/>
    <property type="match status" value="1"/>
</dbReference>
<dbReference type="Gene3D" id="1.20.950.20">
    <property type="entry name" value="Transmembrane di-heme cytochromes, Chain C"/>
    <property type="match status" value="1"/>
</dbReference>
<comment type="subcellular location">
    <subcellularLocation>
        <location evidence="1">Cell membrane</location>
        <topology evidence="1">Multi-pass membrane protein</topology>
    </subcellularLocation>
</comment>
<evidence type="ECO:0000256" key="5">
    <source>
        <dbReference type="ARBA" id="ARBA00022989"/>
    </source>
</evidence>
<keyword evidence="5 7" id="KW-1133">Transmembrane helix</keyword>
<dbReference type="AlphaFoldDB" id="A0A5C8NIN8"/>
<feature type="transmembrane region" description="Helical" evidence="7">
    <location>
        <begin position="173"/>
        <end position="195"/>
    </location>
</feature>
<dbReference type="GO" id="GO:0005886">
    <property type="term" value="C:plasma membrane"/>
    <property type="evidence" value="ECO:0007669"/>
    <property type="project" value="UniProtKB-SubCell"/>
</dbReference>
<keyword evidence="4 7" id="KW-0812">Transmembrane</keyword>
<dbReference type="InterPro" id="IPR051817">
    <property type="entry name" value="FDH_cytochrome_b556_subunit"/>
</dbReference>
<name>A0A5C8NIN8_9BACI</name>
<feature type="domain" description="Cytochrome b561 bacterial/Ni-hydrogenase" evidence="8">
    <location>
        <begin position="29"/>
        <end position="210"/>
    </location>
</feature>
<comment type="similarity">
    <text evidence="2">Belongs to the HupC/HyaC/HydC family.</text>
</comment>
<evidence type="ECO:0000256" key="2">
    <source>
        <dbReference type="ARBA" id="ARBA00008622"/>
    </source>
</evidence>
<keyword evidence="6 7" id="KW-0472">Membrane</keyword>
<evidence type="ECO:0000256" key="4">
    <source>
        <dbReference type="ARBA" id="ARBA00022692"/>
    </source>
</evidence>
<dbReference type="SUPFAM" id="SSF81342">
    <property type="entry name" value="Transmembrane di-heme cytochromes"/>
    <property type="match status" value="1"/>
</dbReference>
<dbReference type="GO" id="GO:0036397">
    <property type="term" value="F:formate dehydrogenase (quinone) activity"/>
    <property type="evidence" value="ECO:0007669"/>
    <property type="project" value="TreeGrafter"/>
</dbReference>
<reference evidence="9 10" key="1">
    <citation type="submission" date="2019-06" db="EMBL/GenBank/DDBJ databases">
        <title>Cerasibacillus sp. nov., isolated from maize field.</title>
        <authorList>
            <person name="Lin S.-Y."/>
            <person name="Tsai C.-F."/>
            <person name="Young C.-C."/>
        </authorList>
    </citation>
    <scope>NUCLEOTIDE SEQUENCE [LARGE SCALE GENOMIC DNA]</scope>
    <source>
        <strain evidence="9 10">CC-CFT480</strain>
    </source>
</reference>
<gene>
    <name evidence="9" type="ORF">FHP05_13305</name>
</gene>
<evidence type="ECO:0000256" key="7">
    <source>
        <dbReference type="SAM" id="Phobius"/>
    </source>
</evidence>
<dbReference type="GO" id="GO:0009055">
    <property type="term" value="F:electron transfer activity"/>
    <property type="evidence" value="ECO:0007669"/>
    <property type="project" value="InterPro"/>
</dbReference>
<dbReference type="InterPro" id="IPR011577">
    <property type="entry name" value="Cyt_b561_bac/Ni-Hgenase"/>
</dbReference>
<dbReference type="GO" id="GO:0022904">
    <property type="term" value="P:respiratory electron transport chain"/>
    <property type="evidence" value="ECO:0007669"/>
    <property type="project" value="InterPro"/>
</dbReference>